<dbReference type="RefSeq" id="WP_229838840.1">
    <property type="nucleotide sequence ID" value="NZ_BNAL01000003.1"/>
</dbReference>
<dbReference type="Proteomes" id="UP000632154">
    <property type="component" value="Unassembled WGS sequence"/>
</dbReference>
<evidence type="ECO:0000259" key="3">
    <source>
        <dbReference type="Pfam" id="PF03968"/>
    </source>
</evidence>
<feature type="region of interest" description="Disordered" evidence="1">
    <location>
        <begin position="29"/>
        <end position="67"/>
    </location>
</feature>
<feature type="domain" description="Organic solvent tolerance-like N-terminal" evidence="3">
    <location>
        <begin position="226"/>
        <end position="313"/>
    </location>
</feature>
<sequence length="368" mass="38704">MRPRLPSGLWTASLGLALGLGATLAQPAWPPVPPPVVPAPTMSAPAQTAGDVPPPPTEEQLNDRWTDESWSDESWAEIEQWAEDTASPAMPPAAEAVPGDEYSTLELLREGKDGQQRRIRVVRKGTDDASGIFTICQPREDEDPNGPSLAVFSESGAGGVEISIDKNLIRVPLALVTQQRRPDGTAGDGQIEAGGGSAHLLDEVPSGATDRLSGCGVVAESRDVPGAVQVTQGQTRLTGQSLKYGESDGVARITGPITFERDVQGGESGDLSGTAGSIEVDVDRERTVLVGDVVLNSSGGRVSRAARVEYDDTANLARLIGTPEQPAVTTRGDERLQAAEILYDLERDEAVARASAGVRISGEFSDQP</sequence>
<accession>A0ABQ3JZN3</accession>
<feature type="chain" id="PRO_5046731650" description="Organic solvent tolerance-like N-terminal domain-containing protein" evidence="2">
    <location>
        <begin position="28"/>
        <end position="368"/>
    </location>
</feature>
<keyword evidence="2" id="KW-0732">Signal</keyword>
<evidence type="ECO:0000313" key="5">
    <source>
        <dbReference type="Proteomes" id="UP000632154"/>
    </source>
</evidence>
<comment type="caution">
    <text evidence="4">The sequence shown here is derived from an EMBL/GenBank/DDBJ whole genome shotgun (WGS) entry which is preliminary data.</text>
</comment>
<name>A0ABQ3JZN3_9DEIO</name>
<reference evidence="5" key="1">
    <citation type="journal article" date="2019" name="Int. J. Syst. Evol. Microbiol.">
        <title>The Global Catalogue of Microorganisms (GCM) 10K type strain sequencing project: providing services to taxonomists for standard genome sequencing and annotation.</title>
        <authorList>
            <consortium name="The Broad Institute Genomics Platform"/>
            <consortium name="The Broad Institute Genome Sequencing Center for Infectious Disease"/>
            <person name="Wu L."/>
            <person name="Ma J."/>
        </authorList>
    </citation>
    <scope>NUCLEOTIDE SEQUENCE [LARGE SCALE GENOMIC DNA]</scope>
    <source>
        <strain evidence="5">CGMCC 1.18439</strain>
    </source>
</reference>
<feature type="compositionally biased region" description="Pro residues" evidence="1">
    <location>
        <begin position="29"/>
        <end position="38"/>
    </location>
</feature>
<keyword evidence="5" id="KW-1185">Reference proteome</keyword>
<dbReference type="EMBL" id="BNAL01000003">
    <property type="protein sequence ID" value="GHF95487.1"/>
    <property type="molecule type" value="Genomic_DNA"/>
</dbReference>
<evidence type="ECO:0000313" key="4">
    <source>
        <dbReference type="EMBL" id="GHF95487.1"/>
    </source>
</evidence>
<evidence type="ECO:0000256" key="1">
    <source>
        <dbReference type="SAM" id="MobiDB-lite"/>
    </source>
</evidence>
<organism evidence="4 5">
    <name type="scientific">Deinococcus piscis</name>
    <dbReference type="NCBI Taxonomy" id="394230"/>
    <lineage>
        <taxon>Bacteria</taxon>
        <taxon>Thermotogati</taxon>
        <taxon>Deinococcota</taxon>
        <taxon>Deinococci</taxon>
        <taxon>Deinococcales</taxon>
        <taxon>Deinococcaceae</taxon>
        <taxon>Deinococcus</taxon>
    </lineage>
</organism>
<feature type="signal peptide" evidence="2">
    <location>
        <begin position="1"/>
        <end position="27"/>
    </location>
</feature>
<gene>
    <name evidence="4" type="ORF">GCM10017783_04240</name>
</gene>
<dbReference type="InterPro" id="IPR005653">
    <property type="entry name" value="OstA-like_N"/>
</dbReference>
<dbReference type="Gene3D" id="2.60.450.10">
    <property type="entry name" value="Lipopolysaccharide (LPS) transport protein A like domain"/>
    <property type="match status" value="1"/>
</dbReference>
<protein>
    <recommendedName>
        <fullName evidence="3">Organic solvent tolerance-like N-terminal domain-containing protein</fullName>
    </recommendedName>
</protein>
<evidence type="ECO:0000256" key="2">
    <source>
        <dbReference type="SAM" id="SignalP"/>
    </source>
</evidence>
<dbReference type="Pfam" id="PF03968">
    <property type="entry name" value="LptD_N"/>
    <property type="match status" value="1"/>
</dbReference>
<feature type="region of interest" description="Disordered" evidence="1">
    <location>
        <begin position="180"/>
        <end position="202"/>
    </location>
</feature>
<proteinExistence type="predicted"/>